<name>A0ABP9YBC6_9FUNG</name>
<reference evidence="9 10" key="1">
    <citation type="submission" date="2024-04" db="EMBL/GenBank/DDBJ databases">
        <title>genome sequences of Mucor flavus KT1a and Helicostylum pulchrum KT1b strains isolation_sourced from the surface of a dry-aged beef.</title>
        <authorList>
            <person name="Toyotome T."/>
            <person name="Hosono M."/>
            <person name="Torimaru M."/>
            <person name="Fukuda K."/>
            <person name="Mikami N."/>
        </authorList>
    </citation>
    <scope>NUCLEOTIDE SEQUENCE [LARGE SCALE GENOMIC DNA]</scope>
    <source>
        <strain evidence="9 10">KT1b</strain>
    </source>
</reference>
<sequence>MSPPQEPLSLESYSTIESTSTLPSTDDFKLNDLVKSIHGVLGDDGLDAEHIDAQKIIQLMERYSSNSADWSQYSLFDHSRAYTRNLVDDGNGKFNLMILAWSKGQKSPIHDHAGSHCVMKILDGELEETQFDWPSSSADDNNESATAPVVGDITEASASSLSHNNLDGKPLAISKNTVYHPNQVTYVHGKVLLLANEIMFRIIKNVLTLLIIDNIGLHRIANPSQHTGAVSLHLYTPPYKMCKTFEEKTGRARSSGVCTFYSIGGNRITSE</sequence>
<evidence type="ECO:0000256" key="6">
    <source>
        <dbReference type="ARBA" id="ARBA00023004"/>
    </source>
</evidence>
<feature type="region of interest" description="Disordered" evidence="8">
    <location>
        <begin position="1"/>
        <end position="22"/>
    </location>
</feature>
<evidence type="ECO:0000313" key="9">
    <source>
        <dbReference type="EMBL" id="GAA5804266.1"/>
    </source>
</evidence>
<dbReference type="Gene3D" id="2.60.120.10">
    <property type="entry name" value="Jelly Rolls"/>
    <property type="match status" value="1"/>
</dbReference>
<comment type="similarity">
    <text evidence="1 7">Belongs to the cysteine dioxygenase family.</text>
</comment>
<evidence type="ECO:0000256" key="5">
    <source>
        <dbReference type="ARBA" id="ARBA00023002"/>
    </source>
</evidence>
<dbReference type="Pfam" id="PF05995">
    <property type="entry name" value="CDO_I"/>
    <property type="match status" value="1"/>
</dbReference>
<evidence type="ECO:0000256" key="4">
    <source>
        <dbReference type="ARBA" id="ARBA00022964"/>
    </source>
</evidence>
<evidence type="ECO:0000256" key="1">
    <source>
        <dbReference type="ARBA" id="ARBA00006622"/>
    </source>
</evidence>
<dbReference type="InterPro" id="IPR011051">
    <property type="entry name" value="RmlC_Cupin_sf"/>
</dbReference>
<dbReference type="InterPro" id="IPR010300">
    <property type="entry name" value="CDO_1"/>
</dbReference>
<keyword evidence="6 7" id="KW-0408">Iron</keyword>
<gene>
    <name evidence="9" type="ORF">HPULCUR_009753</name>
</gene>
<evidence type="ECO:0000256" key="8">
    <source>
        <dbReference type="SAM" id="MobiDB-lite"/>
    </source>
</evidence>
<keyword evidence="10" id="KW-1185">Reference proteome</keyword>
<comment type="caution">
    <text evidence="9">The sequence shown here is derived from an EMBL/GenBank/DDBJ whole genome shotgun (WGS) entry which is preliminary data.</text>
</comment>
<dbReference type="InterPro" id="IPR014710">
    <property type="entry name" value="RmlC-like_jellyroll"/>
</dbReference>
<keyword evidence="3 7" id="KW-0479">Metal-binding</keyword>
<comment type="cofactor">
    <cofactor evidence="7">
        <name>Fe cation</name>
        <dbReference type="ChEBI" id="CHEBI:24875"/>
    </cofactor>
    <text evidence="7">Binds 1 Fe cation per subunit.</text>
</comment>
<evidence type="ECO:0000256" key="3">
    <source>
        <dbReference type="ARBA" id="ARBA00022723"/>
    </source>
</evidence>
<dbReference type="Proteomes" id="UP001476247">
    <property type="component" value="Unassembled WGS sequence"/>
</dbReference>
<dbReference type="PANTHER" id="PTHR12918">
    <property type="entry name" value="CYSTEINE DIOXYGENASE"/>
    <property type="match status" value="1"/>
</dbReference>
<accession>A0ABP9YBC6</accession>
<dbReference type="SUPFAM" id="SSF51182">
    <property type="entry name" value="RmlC-like cupins"/>
    <property type="match status" value="1"/>
</dbReference>
<comment type="catalytic activity">
    <reaction evidence="7">
        <text>L-cysteine + O2 = 3-sulfino-L-alanine + H(+)</text>
        <dbReference type="Rhea" id="RHEA:20441"/>
        <dbReference type="ChEBI" id="CHEBI:15378"/>
        <dbReference type="ChEBI" id="CHEBI:15379"/>
        <dbReference type="ChEBI" id="CHEBI:35235"/>
        <dbReference type="ChEBI" id="CHEBI:61085"/>
        <dbReference type="EC" id="1.13.11.20"/>
    </reaction>
</comment>
<evidence type="ECO:0000313" key="10">
    <source>
        <dbReference type="Proteomes" id="UP001476247"/>
    </source>
</evidence>
<dbReference type="EMBL" id="BAABUJ010000033">
    <property type="protein sequence ID" value="GAA5804266.1"/>
    <property type="molecule type" value="Genomic_DNA"/>
</dbReference>
<protein>
    <recommendedName>
        <fullName evidence="2 7">Cysteine dioxygenase</fullName>
        <ecNumber evidence="2 7">1.13.11.20</ecNumber>
    </recommendedName>
</protein>
<dbReference type="CDD" id="cd10548">
    <property type="entry name" value="cupin_CDO"/>
    <property type="match status" value="1"/>
</dbReference>
<evidence type="ECO:0000256" key="7">
    <source>
        <dbReference type="RuleBase" id="RU366010"/>
    </source>
</evidence>
<dbReference type="EC" id="1.13.11.20" evidence="2 7"/>
<dbReference type="PANTHER" id="PTHR12918:SF1">
    <property type="entry name" value="CYSTEINE DIOXYGENASE TYPE 1"/>
    <property type="match status" value="1"/>
</dbReference>
<evidence type="ECO:0000256" key="2">
    <source>
        <dbReference type="ARBA" id="ARBA00013133"/>
    </source>
</evidence>
<keyword evidence="4 7" id="KW-0223">Dioxygenase</keyword>
<organism evidence="9 10">
    <name type="scientific">Helicostylum pulchrum</name>
    <dbReference type="NCBI Taxonomy" id="562976"/>
    <lineage>
        <taxon>Eukaryota</taxon>
        <taxon>Fungi</taxon>
        <taxon>Fungi incertae sedis</taxon>
        <taxon>Mucoromycota</taxon>
        <taxon>Mucoromycotina</taxon>
        <taxon>Mucoromycetes</taxon>
        <taxon>Mucorales</taxon>
        <taxon>Mucorineae</taxon>
        <taxon>Mucoraceae</taxon>
        <taxon>Helicostylum</taxon>
    </lineage>
</organism>
<keyword evidence="5 7" id="KW-0560">Oxidoreductase</keyword>
<proteinExistence type="inferred from homology"/>
<feature type="compositionally biased region" description="Polar residues" evidence="8">
    <location>
        <begin position="11"/>
        <end position="22"/>
    </location>
</feature>